<reference evidence="1 2" key="1">
    <citation type="journal article" date="2020" name="Microb. Genom.">
        <title>Genetic diversity of clinical and environmental Mucorales isolates obtained from an investigation of mucormycosis cases among solid organ transplant recipients.</title>
        <authorList>
            <person name="Nguyen M.H."/>
            <person name="Kaul D."/>
            <person name="Muto C."/>
            <person name="Cheng S.J."/>
            <person name="Richter R.A."/>
            <person name="Bruno V.M."/>
            <person name="Liu G."/>
            <person name="Beyhan S."/>
            <person name="Sundermann A.J."/>
            <person name="Mounaud S."/>
            <person name="Pasculle A.W."/>
            <person name="Nierman W.C."/>
            <person name="Driscoll E."/>
            <person name="Cumbie R."/>
            <person name="Clancy C.J."/>
            <person name="Dupont C.L."/>
        </authorList>
    </citation>
    <scope>NUCLEOTIDE SEQUENCE [LARGE SCALE GENOMIC DNA]</scope>
    <source>
        <strain evidence="1 2">GL24</strain>
    </source>
</reference>
<organism evidence="1 2">
    <name type="scientific">Rhizopus delemar</name>
    <dbReference type="NCBI Taxonomy" id="936053"/>
    <lineage>
        <taxon>Eukaryota</taxon>
        <taxon>Fungi</taxon>
        <taxon>Fungi incertae sedis</taxon>
        <taxon>Mucoromycota</taxon>
        <taxon>Mucoromycotina</taxon>
        <taxon>Mucoromycetes</taxon>
        <taxon>Mucorales</taxon>
        <taxon>Mucorineae</taxon>
        <taxon>Rhizopodaceae</taxon>
        <taxon>Rhizopus</taxon>
    </lineage>
</organism>
<name>A0A9P7BYY8_9FUNG</name>
<keyword evidence="2" id="KW-1185">Reference proteome</keyword>
<evidence type="ECO:0000313" key="1">
    <source>
        <dbReference type="EMBL" id="KAG1523844.1"/>
    </source>
</evidence>
<proteinExistence type="predicted"/>
<dbReference type="Proteomes" id="UP000740926">
    <property type="component" value="Unassembled WGS sequence"/>
</dbReference>
<comment type="caution">
    <text evidence="1">The sequence shown here is derived from an EMBL/GenBank/DDBJ whole genome shotgun (WGS) entry which is preliminary data.</text>
</comment>
<protein>
    <submittedName>
        <fullName evidence="1">Uncharacterized protein</fullName>
    </submittedName>
</protein>
<evidence type="ECO:0000313" key="2">
    <source>
        <dbReference type="Proteomes" id="UP000740926"/>
    </source>
</evidence>
<sequence>MRSNSCCLASPQLMPAANALANLAVCSGVANAWYIWNSAEPSVSFGSPGARESVRIENTSFFSSSRGTNSGMVLW</sequence>
<dbReference type="EMBL" id="JAANIU010020261">
    <property type="protein sequence ID" value="KAG1523844.1"/>
    <property type="molecule type" value="Genomic_DNA"/>
</dbReference>
<dbReference type="AlphaFoldDB" id="A0A9P7BYY8"/>
<accession>A0A9P7BYY8</accession>
<gene>
    <name evidence="1" type="ORF">G6F50_018576</name>
</gene>